<evidence type="ECO:0000313" key="3">
    <source>
        <dbReference type="Proteomes" id="UP001283361"/>
    </source>
</evidence>
<organism evidence="2 3">
    <name type="scientific">Elysia crispata</name>
    <name type="common">lettuce slug</name>
    <dbReference type="NCBI Taxonomy" id="231223"/>
    <lineage>
        <taxon>Eukaryota</taxon>
        <taxon>Metazoa</taxon>
        <taxon>Spiralia</taxon>
        <taxon>Lophotrochozoa</taxon>
        <taxon>Mollusca</taxon>
        <taxon>Gastropoda</taxon>
        <taxon>Heterobranchia</taxon>
        <taxon>Euthyneura</taxon>
        <taxon>Panpulmonata</taxon>
        <taxon>Sacoglossa</taxon>
        <taxon>Placobranchoidea</taxon>
        <taxon>Plakobranchidae</taxon>
        <taxon>Elysia</taxon>
    </lineage>
</organism>
<gene>
    <name evidence="2" type="ORF">RRG08_011423</name>
</gene>
<keyword evidence="1" id="KW-0812">Transmembrane</keyword>
<keyword evidence="1" id="KW-0472">Membrane</keyword>
<feature type="transmembrane region" description="Helical" evidence="1">
    <location>
        <begin position="146"/>
        <end position="167"/>
    </location>
</feature>
<evidence type="ECO:0000256" key="1">
    <source>
        <dbReference type="SAM" id="Phobius"/>
    </source>
</evidence>
<comment type="caution">
    <text evidence="2">The sequence shown here is derived from an EMBL/GenBank/DDBJ whole genome shotgun (WGS) entry which is preliminary data.</text>
</comment>
<reference evidence="2" key="1">
    <citation type="journal article" date="2023" name="G3 (Bethesda)">
        <title>A reference genome for the long-term kleptoplast-retaining sea slug Elysia crispata morphotype clarki.</title>
        <authorList>
            <person name="Eastman K.E."/>
            <person name="Pendleton A.L."/>
            <person name="Shaikh M.A."/>
            <person name="Suttiyut T."/>
            <person name="Ogas R."/>
            <person name="Tomko P."/>
            <person name="Gavelis G."/>
            <person name="Widhalm J.R."/>
            <person name="Wisecaver J.H."/>
        </authorList>
    </citation>
    <scope>NUCLEOTIDE SEQUENCE</scope>
    <source>
        <strain evidence="2">ECLA1</strain>
    </source>
</reference>
<protein>
    <submittedName>
        <fullName evidence="2">Uncharacterized protein</fullName>
    </submittedName>
</protein>
<proteinExistence type="predicted"/>
<keyword evidence="3" id="KW-1185">Reference proteome</keyword>
<sequence length="213" mass="24360">MYRNARGFLAKQPFPFDLEFCTAALELSKYSQRPRARGASPPDIKALCLIRPIKRIGPETNSAHWRINIRFRRFSHPLDQAAGERVLAVSGEILFVSTVDLNRCGVRKARRNLPHSPIHPFLLYTRCVRLVVTLEVNFKIMFAREVLLFLLFLPPTLFFTSLAFLLVPCRTRLSSRAAEVSGQSRQRRDVYPGRTSKRRVHVCEARDEPAPSG</sequence>
<accession>A0AAE1AGE6</accession>
<keyword evidence="1" id="KW-1133">Transmembrane helix</keyword>
<evidence type="ECO:0000313" key="2">
    <source>
        <dbReference type="EMBL" id="KAK3787147.1"/>
    </source>
</evidence>
<dbReference type="Proteomes" id="UP001283361">
    <property type="component" value="Unassembled WGS sequence"/>
</dbReference>
<name>A0AAE1AGE6_9GAST</name>
<dbReference type="AlphaFoldDB" id="A0AAE1AGE6"/>
<dbReference type="EMBL" id="JAWDGP010001892">
    <property type="protein sequence ID" value="KAK3787147.1"/>
    <property type="molecule type" value="Genomic_DNA"/>
</dbReference>